<keyword evidence="1" id="KW-0732">Signal</keyword>
<evidence type="ECO:0000313" key="3">
    <source>
        <dbReference type="Proteomes" id="UP000593561"/>
    </source>
</evidence>
<sequence length="54" mass="5911">MLGFITFIVLATAGFGNSYGYSKPVTFDGRSLMIDGQHLLLFSGSIHYPRSTPQ</sequence>
<accession>A0A7J8SIF8</accession>
<feature type="non-terminal residue" evidence="2">
    <location>
        <position position="54"/>
    </location>
</feature>
<dbReference type="Gene3D" id="3.20.20.80">
    <property type="entry name" value="Glycosidases"/>
    <property type="match status" value="1"/>
</dbReference>
<organism evidence="2 3">
    <name type="scientific">Gossypium davidsonii</name>
    <name type="common">Davidson's cotton</name>
    <name type="synonym">Gossypium klotzschianum subsp. davidsonii</name>
    <dbReference type="NCBI Taxonomy" id="34287"/>
    <lineage>
        <taxon>Eukaryota</taxon>
        <taxon>Viridiplantae</taxon>
        <taxon>Streptophyta</taxon>
        <taxon>Embryophyta</taxon>
        <taxon>Tracheophyta</taxon>
        <taxon>Spermatophyta</taxon>
        <taxon>Magnoliopsida</taxon>
        <taxon>eudicotyledons</taxon>
        <taxon>Gunneridae</taxon>
        <taxon>Pentapetalae</taxon>
        <taxon>rosids</taxon>
        <taxon>malvids</taxon>
        <taxon>Malvales</taxon>
        <taxon>Malvaceae</taxon>
        <taxon>Malvoideae</taxon>
        <taxon>Gossypium</taxon>
    </lineage>
</organism>
<dbReference type="AlphaFoldDB" id="A0A7J8SIF8"/>
<gene>
    <name evidence="2" type="ORF">Godav_003653</name>
</gene>
<evidence type="ECO:0000313" key="2">
    <source>
        <dbReference type="EMBL" id="MBA0625907.1"/>
    </source>
</evidence>
<dbReference type="SUPFAM" id="SSF51445">
    <property type="entry name" value="(Trans)glycosidases"/>
    <property type="match status" value="1"/>
</dbReference>
<evidence type="ECO:0000256" key="1">
    <source>
        <dbReference type="SAM" id="SignalP"/>
    </source>
</evidence>
<feature type="chain" id="PRO_5029611135" description="Beta-galactosidase" evidence="1">
    <location>
        <begin position="19"/>
        <end position="54"/>
    </location>
</feature>
<proteinExistence type="predicted"/>
<reference evidence="2 3" key="1">
    <citation type="journal article" date="2019" name="Genome Biol. Evol.">
        <title>Insights into the evolution of the New World diploid cottons (Gossypium, subgenus Houzingenia) based on genome sequencing.</title>
        <authorList>
            <person name="Grover C.E."/>
            <person name="Arick M.A. 2nd"/>
            <person name="Thrash A."/>
            <person name="Conover J.L."/>
            <person name="Sanders W.S."/>
            <person name="Peterson D.G."/>
            <person name="Frelichowski J.E."/>
            <person name="Scheffler J.A."/>
            <person name="Scheffler B.E."/>
            <person name="Wendel J.F."/>
        </authorList>
    </citation>
    <scope>NUCLEOTIDE SEQUENCE [LARGE SCALE GENOMIC DNA]</scope>
    <source>
        <strain evidence="2">27</strain>
        <tissue evidence="2">Leaf</tissue>
    </source>
</reference>
<dbReference type="Proteomes" id="UP000593561">
    <property type="component" value="Unassembled WGS sequence"/>
</dbReference>
<feature type="signal peptide" evidence="1">
    <location>
        <begin position="1"/>
        <end position="18"/>
    </location>
</feature>
<evidence type="ECO:0008006" key="4">
    <source>
        <dbReference type="Google" id="ProtNLM"/>
    </source>
</evidence>
<protein>
    <recommendedName>
        <fullName evidence="4">Beta-galactosidase</fullName>
    </recommendedName>
</protein>
<dbReference type="InterPro" id="IPR017853">
    <property type="entry name" value="GH"/>
</dbReference>
<keyword evidence="3" id="KW-1185">Reference proteome</keyword>
<dbReference type="EMBL" id="JABFAC010000010">
    <property type="protein sequence ID" value="MBA0625907.1"/>
    <property type="molecule type" value="Genomic_DNA"/>
</dbReference>
<name>A0A7J8SIF8_GOSDV</name>
<comment type="caution">
    <text evidence="2">The sequence shown here is derived from an EMBL/GenBank/DDBJ whole genome shotgun (WGS) entry which is preliminary data.</text>
</comment>